<dbReference type="InterPro" id="IPR036236">
    <property type="entry name" value="Znf_C2H2_sf"/>
</dbReference>
<dbReference type="Proteomes" id="UP001652582">
    <property type="component" value="Chromosome 18"/>
</dbReference>
<evidence type="ECO:0000256" key="5">
    <source>
        <dbReference type="ARBA" id="ARBA00022833"/>
    </source>
</evidence>
<dbReference type="SMART" id="SM00355">
    <property type="entry name" value="ZnF_C2H2"/>
    <property type="match status" value="6"/>
</dbReference>
<keyword evidence="3" id="KW-0677">Repeat</keyword>
<evidence type="ECO:0000313" key="16">
    <source>
        <dbReference type="RefSeq" id="XP_023952342.2"/>
    </source>
</evidence>
<dbReference type="PROSITE" id="PS50950">
    <property type="entry name" value="ZF_THAP"/>
    <property type="match status" value="1"/>
</dbReference>
<dbReference type="PROSITE" id="PS00028">
    <property type="entry name" value="ZINC_FINGER_C2H2_1"/>
    <property type="match status" value="4"/>
</dbReference>
<keyword evidence="4 8" id="KW-0863">Zinc-finger</keyword>
<feature type="region of interest" description="Disordered" evidence="11">
    <location>
        <begin position="343"/>
        <end position="371"/>
    </location>
</feature>
<keyword evidence="7" id="KW-0539">Nucleus</keyword>
<dbReference type="OrthoDB" id="5982876at2759"/>
<dbReference type="SUPFAM" id="SSF57716">
    <property type="entry name" value="Glucocorticoid receptor-like (DNA-binding domain)"/>
    <property type="match status" value="2"/>
</dbReference>
<evidence type="ECO:0000256" key="8">
    <source>
        <dbReference type="PROSITE-ProRule" id="PRU00042"/>
    </source>
</evidence>
<dbReference type="SMART" id="SM00868">
    <property type="entry name" value="zf-AD"/>
    <property type="match status" value="1"/>
</dbReference>
<evidence type="ECO:0000313" key="15">
    <source>
        <dbReference type="Proteomes" id="UP001652582"/>
    </source>
</evidence>
<comment type="subcellular location">
    <subcellularLocation>
        <location evidence="1">Nucleus</location>
    </subcellularLocation>
</comment>
<dbReference type="GeneID" id="112056197"/>
<dbReference type="InterPro" id="IPR006612">
    <property type="entry name" value="THAP_Znf"/>
</dbReference>
<dbReference type="SMART" id="SM00980">
    <property type="entry name" value="THAP"/>
    <property type="match status" value="1"/>
</dbReference>
<dbReference type="GO" id="GO:0005634">
    <property type="term" value="C:nucleus"/>
    <property type="evidence" value="ECO:0007669"/>
    <property type="project" value="UniProtKB-SubCell"/>
</dbReference>
<feature type="domain" description="C2H2-type" evidence="12">
    <location>
        <begin position="407"/>
        <end position="435"/>
    </location>
</feature>
<dbReference type="PROSITE" id="PS51915">
    <property type="entry name" value="ZAD"/>
    <property type="match status" value="1"/>
</dbReference>
<keyword evidence="6 9" id="KW-0238">DNA-binding</keyword>
<feature type="binding site" evidence="10">
    <location>
        <position position="134"/>
    </location>
    <ligand>
        <name>Zn(2+)</name>
        <dbReference type="ChEBI" id="CHEBI:29105"/>
    </ligand>
</feature>
<evidence type="ECO:0000256" key="3">
    <source>
        <dbReference type="ARBA" id="ARBA00022737"/>
    </source>
</evidence>
<feature type="binding site" evidence="10">
    <location>
        <position position="90"/>
    </location>
    <ligand>
        <name>Zn(2+)</name>
        <dbReference type="ChEBI" id="CHEBI:29105"/>
    </ligand>
</feature>
<evidence type="ECO:0000259" key="12">
    <source>
        <dbReference type="PROSITE" id="PS50157"/>
    </source>
</evidence>
<dbReference type="AlphaFoldDB" id="A0A6J1P2L5"/>
<dbReference type="GO" id="GO:0008270">
    <property type="term" value="F:zinc ion binding"/>
    <property type="evidence" value="ECO:0007669"/>
    <property type="project" value="UniProtKB-UniRule"/>
</dbReference>
<evidence type="ECO:0000256" key="1">
    <source>
        <dbReference type="ARBA" id="ARBA00004123"/>
    </source>
</evidence>
<dbReference type="PANTHER" id="PTHR24404">
    <property type="entry name" value="ZINC FINGER PROTEIN"/>
    <property type="match status" value="1"/>
</dbReference>
<dbReference type="PANTHER" id="PTHR24404:SF114">
    <property type="entry name" value="KLUMPFUSS, ISOFORM B-RELATED"/>
    <property type="match status" value="1"/>
</dbReference>
<dbReference type="GO" id="GO:0000981">
    <property type="term" value="F:DNA-binding transcription factor activity, RNA polymerase II-specific"/>
    <property type="evidence" value="ECO:0007669"/>
    <property type="project" value="TreeGrafter"/>
</dbReference>
<evidence type="ECO:0000256" key="11">
    <source>
        <dbReference type="SAM" id="MobiDB-lite"/>
    </source>
</evidence>
<proteinExistence type="predicted"/>
<evidence type="ECO:0000256" key="6">
    <source>
        <dbReference type="ARBA" id="ARBA00023125"/>
    </source>
</evidence>
<organism evidence="15 16">
    <name type="scientific">Bicyclus anynana</name>
    <name type="common">Squinting bush brown butterfly</name>
    <dbReference type="NCBI Taxonomy" id="110368"/>
    <lineage>
        <taxon>Eukaryota</taxon>
        <taxon>Metazoa</taxon>
        <taxon>Ecdysozoa</taxon>
        <taxon>Arthropoda</taxon>
        <taxon>Hexapoda</taxon>
        <taxon>Insecta</taxon>
        <taxon>Pterygota</taxon>
        <taxon>Neoptera</taxon>
        <taxon>Endopterygota</taxon>
        <taxon>Lepidoptera</taxon>
        <taxon>Glossata</taxon>
        <taxon>Ditrysia</taxon>
        <taxon>Papilionoidea</taxon>
        <taxon>Nymphalidae</taxon>
        <taxon>Satyrinae</taxon>
        <taxon>Satyrini</taxon>
        <taxon>Mycalesina</taxon>
        <taxon>Bicyclus</taxon>
    </lineage>
</organism>
<dbReference type="InterPro" id="IPR012934">
    <property type="entry name" value="Znf_AD"/>
</dbReference>
<accession>A0A6J1P2L5</accession>
<gene>
    <name evidence="16" type="primary">LOC112056197</name>
</gene>
<feature type="binding site" evidence="10">
    <location>
        <position position="131"/>
    </location>
    <ligand>
        <name>Zn(2+)</name>
        <dbReference type="ChEBI" id="CHEBI:29105"/>
    </ligand>
</feature>
<keyword evidence="5 10" id="KW-0862">Zinc</keyword>
<dbReference type="Pfam" id="PF00096">
    <property type="entry name" value="zf-C2H2"/>
    <property type="match status" value="1"/>
</dbReference>
<dbReference type="InterPro" id="IPR013087">
    <property type="entry name" value="Znf_C2H2_type"/>
</dbReference>
<feature type="compositionally biased region" description="Polar residues" evidence="11">
    <location>
        <begin position="343"/>
        <end position="366"/>
    </location>
</feature>
<keyword evidence="2 10" id="KW-0479">Metal-binding</keyword>
<reference evidence="16" key="1">
    <citation type="submission" date="2025-08" db="UniProtKB">
        <authorList>
            <consortium name="RefSeq"/>
        </authorList>
    </citation>
    <scope>IDENTIFICATION</scope>
</reference>
<sequence>MRCCVPFCESTQEDISKSDGIRFLEMSIHFRFPGKGVLRSAWSLSLGLQGRVPAGAVVCSLHFLREDLLFDVNQGHFVHDGAVPTTVQVCMICLETDGKMFSLNKYNLEKSYEHLTGHTLCDEGNLKHILCVECAHRLKSFSEFREKSLRAYEIFRELYEKYDVINIWHIAQLEDVRAQLKSSLGRTMQGTDPCNLHIQEESLQFFTEVEVKIERTGSDPFNRISYSSSGPDNCPESVGYTASDNEGAAEEKLLFSDNIIKDDGPIVDNEGNADIFQISDDSNHAPENNFIKARNRDLNKTTRDKIRKNNTSVIKEIWPDSQQKASPRSFRLERRENLNFVSLTSPSVNPETTSDDIVSQQSLNTRESQKGNDLDESKKFICDLCNRAFKLKCLVAKHMPVHFKPEFKCCEYCDFKSKHTSNLNKHVMIHTGEKPFQCTVCEYRCARKGNLERHMIMHTGAKPFACTYCDYKSGVQGNLLTHIRTHTGEKPYKCKLCTYECAQGSTLMHHMKHHTVEKKPYSCQLCTYKCSRKHNLRKHIMCHIGLKPLKK</sequence>
<evidence type="ECO:0000256" key="2">
    <source>
        <dbReference type="ARBA" id="ARBA00022723"/>
    </source>
</evidence>
<evidence type="ECO:0000256" key="10">
    <source>
        <dbReference type="PROSITE-ProRule" id="PRU01263"/>
    </source>
</evidence>
<feature type="domain" description="C2H2-type" evidence="12">
    <location>
        <begin position="436"/>
        <end position="463"/>
    </location>
</feature>
<feature type="domain" description="THAP-type" evidence="13">
    <location>
        <begin position="1"/>
        <end position="87"/>
    </location>
</feature>
<evidence type="ECO:0000256" key="7">
    <source>
        <dbReference type="ARBA" id="ARBA00023242"/>
    </source>
</evidence>
<dbReference type="RefSeq" id="XP_023952342.2">
    <property type="nucleotide sequence ID" value="XM_024096574.2"/>
</dbReference>
<feature type="binding site" evidence="10">
    <location>
        <position position="93"/>
    </location>
    <ligand>
        <name>Zn(2+)</name>
        <dbReference type="ChEBI" id="CHEBI:29105"/>
    </ligand>
</feature>
<dbReference type="Gene3D" id="3.30.160.60">
    <property type="entry name" value="Classic Zinc Finger"/>
    <property type="match status" value="5"/>
</dbReference>
<feature type="domain" description="C2H2-type" evidence="12">
    <location>
        <begin position="464"/>
        <end position="491"/>
    </location>
</feature>
<evidence type="ECO:0000259" key="13">
    <source>
        <dbReference type="PROSITE" id="PS50950"/>
    </source>
</evidence>
<evidence type="ECO:0000259" key="14">
    <source>
        <dbReference type="PROSITE" id="PS51915"/>
    </source>
</evidence>
<dbReference type="SUPFAM" id="SSF57667">
    <property type="entry name" value="beta-beta-alpha zinc fingers"/>
    <property type="match status" value="4"/>
</dbReference>
<feature type="domain" description="C2H2-type" evidence="12">
    <location>
        <begin position="380"/>
        <end position="407"/>
    </location>
</feature>
<name>A0A6J1P2L5_BICAN</name>
<evidence type="ECO:0000256" key="9">
    <source>
        <dbReference type="PROSITE-ProRule" id="PRU00309"/>
    </source>
</evidence>
<dbReference type="KEGG" id="bany:112056197"/>
<dbReference type="PROSITE" id="PS50157">
    <property type="entry name" value="ZINC_FINGER_C2H2_2"/>
    <property type="match status" value="6"/>
</dbReference>
<evidence type="ECO:0000256" key="4">
    <source>
        <dbReference type="ARBA" id="ARBA00022771"/>
    </source>
</evidence>
<dbReference type="Pfam" id="PF07776">
    <property type="entry name" value="zf-AD"/>
    <property type="match status" value="1"/>
</dbReference>
<protein>
    <submittedName>
        <fullName evidence="16">Zinc finger protein 77 isoform X1</fullName>
    </submittedName>
</protein>
<dbReference type="InterPro" id="IPR050589">
    <property type="entry name" value="Ikaros_C2H2-ZF"/>
</dbReference>
<dbReference type="GO" id="GO:0000978">
    <property type="term" value="F:RNA polymerase II cis-regulatory region sequence-specific DNA binding"/>
    <property type="evidence" value="ECO:0007669"/>
    <property type="project" value="TreeGrafter"/>
</dbReference>
<keyword evidence="15" id="KW-1185">Reference proteome</keyword>
<feature type="domain" description="C2H2-type" evidence="12">
    <location>
        <begin position="492"/>
        <end position="519"/>
    </location>
</feature>
<feature type="domain" description="C2H2-type" evidence="12">
    <location>
        <begin position="521"/>
        <end position="548"/>
    </location>
</feature>
<feature type="domain" description="ZAD" evidence="14">
    <location>
        <begin position="88"/>
        <end position="158"/>
    </location>
</feature>
<dbReference type="GO" id="GO:0035282">
    <property type="term" value="P:segmentation"/>
    <property type="evidence" value="ECO:0007669"/>
    <property type="project" value="UniProtKB-KW"/>
</dbReference>